<dbReference type="PANTHER" id="PTHR34218:SF4">
    <property type="entry name" value="ACYL-HOMOSERINE LACTONE ACYLASE QUIP"/>
    <property type="match status" value="1"/>
</dbReference>
<organism evidence="5 6">
    <name type="scientific">Kryptobacter tengchongensis</name>
    <dbReference type="NCBI Taxonomy" id="1643429"/>
    <lineage>
        <taxon>Bacteria</taxon>
        <taxon>Pseudomonadati</taxon>
        <taxon>Candidatus Kryptoniota</taxon>
        <taxon>Candidatus Kryptobacter</taxon>
    </lineage>
</organism>
<keyword evidence="4" id="KW-0472">Membrane</keyword>
<dbReference type="CDD" id="cd03747">
    <property type="entry name" value="Ntn_PGA_like"/>
    <property type="match status" value="1"/>
</dbReference>
<sequence>MSKFAKFIAGISFILLVLLIAVIILSYKLITRSHPKLEGTLKTHFLIDTVYIYRDENGIPHIFAKNEHDLYFALGYVTAQDRLWQMDLSRRIASGRLSEIFGIETLEIDKLFRTLGLNETAKKMQKYLSEKSIEILKSYTDGVNYFIKTNKGNYPVEFKLLGYEPDEWSITDCILITRLIAWQLNFAWWNEPVFSEILSKVGEEKFRRLIPRYPQNAPLIIKRYVVPTGKFVEANVKFREMFGMVSDGIGSNSWVISGKISKNGKPMLANDPHLPYSLPSIWYQVHLNDGSFDMLGVCIPGTPGIVIGRNNYIAWGLTNVMLDDTDFYVEKIDSVEKKYFYNGAWLPLNEREEVIHVKGKGKYSFRVFSTHRGPIISDVYEFSFTEYIPKADARYITSKAVSMQWTGNLISDEILVFYKINHAKNWDDFKDALKFFTVPAQNFIYADVYGNIGYYCAGKIPIRKNLNPLLLNSGETDVLDWICF</sequence>
<dbReference type="InterPro" id="IPR002692">
    <property type="entry name" value="S45"/>
</dbReference>
<keyword evidence="4" id="KW-0812">Transmembrane</keyword>
<keyword evidence="3" id="KW-0865">Zymogen</keyword>
<evidence type="ECO:0000256" key="4">
    <source>
        <dbReference type="SAM" id="Phobius"/>
    </source>
</evidence>
<dbReference type="EMBL" id="CZVU01000052">
    <property type="protein sequence ID" value="CUT02631.1"/>
    <property type="molecule type" value="Genomic_DNA"/>
</dbReference>
<dbReference type="GO" id="GO:0017000">
    <property type="term" value="P:antibiotic biosynthetic process"/>
    <property type="evidence" value="ECO:0007669"/>
    <property type="project" value="InterPro"/>
</dbReference>
<protein>
    <submittedName>
        <fullName evidence="5">Penicillin amidase</fullName>
    </submittedName>
</protein>
<dbReference type="Proteomes" id="UP000243065">
    <property type="component" value="Unassembled WGS sequence"/>
</dbReference>
<keyword evidence="2" id="KW-0378">Hydrolase</keyword>
<evidence type="ECO:0000313" key="5">
    <source>
        <dbReference type="EMBL" id="CUT02631.1"/>
    </source>
</evidence>
<dbReference type="PANTHER" id="PTHR34218">
    <property type="entry name" value="PEPTIDASE S45 PENICILLIN AMIDASE"/>
    <property type="match status" value="1"/>
</dbReference>
<evidence type="ECO:0000256" key="2">
    <source>
        <dbReference type="ARBA" id="ARBA00022801"/>
    </source>
</evidence>
<dbReference type="InterPro" id="IPR029055">
    <property type="entry name" value="Ntn_hydrolases_N"/>
</dbReference>
<dbReference type="Pfam" id="PF01804">
    <property type="entry name" value="Penicil_amidase"/>
    <property type="match status" value="1"/>
</dbReference>
<evidence type="ECO:0000256" key="3">
    <source>
        <dbReference type="ARBA" id="ARBA00023145"/>
    </source>
</evidence>
<dbReference type="RefSeq" id="WP_143713408.1">
    <property type="nucleotide sequence ID" value="NZ_CZVU01000052.1"/>
</dbReference>
<name>A0A656DA04_KRYT1</name>
<dbReference type="InterPro" id="IPR043146">
    <property type="entry name" value="Penicillin_amidase_N_B-knob"/>
</dbReference>
<proteinExistence type="inferred from homology"/>
<comment type="similarity">
    <text evidence="1">Belongs to the peptidase S45 family.</text>
</comment>
<dbReference type="InterPro" id="IPR023343">
    <property type="entry name" value="Penicillin_amidase_dom1"/>
</dbReference>
<keyword evidence="6" id="KW-1185">Reference proteome</keyword>
<dbReference type="AlphaFoldDB" id="A0A656DA04"/>
<dbReference type="Gene3D" id="1.10.439.10">
    <property type="entry name" value="Penicillin Amidohydrolase, domain 1"/>
    <property type="match status" value="1"/>
</dbReference>
<evidence type="ECO:0000256" key="1">
    <source>
        <dbReference type="ARBA" id="ARBA00006586"/>
    </source>
</evidence>
<accession>A0A656DA04</accession>
<reference evidence="5 6" key="1">
    <citation type="submission" date="2015-11" db="EMBL/GenBank/DDBJ databases">
        <authorList>
            <person name="Varghese N."/>
        </authorList>
    </citation>
    <scope>NUCLEOTIDE SEQUENCE [LARGE SCALE GENOMIC DNA]</scope>
    <source>
        <strain evidence="5 6">JGI-24</strain>
    </source>
</reference>
<dbReference type="GO" id="GO:0016811">
    <property type="term" value="F:hydrolase activity, acting on carbon-nitrogen (but not peptide) bonds, in linear amides"/>
    <property type="evidence" value="ECO:0007669"/>
    <property type="project" value="InterPro"/>
</dbReference>
<dbReference type="SUPFAM" id="SSF56235">
    <property type="entry name" value="N-terminal nucleophile aminohydrolases (Ntn hydrolases)"/>
    <property type="match status" value="1"/>
</dbReference>
<gene>
    <name evidence="5" type="ORF">JGI24_01162</name>
</gene>
<feature type="non-terminal residue" evidence="5">
    <location>
        <position position="484"/>
    </location>
</feature>
<dbReference type="Gene3D" id="3.60.20.10">
    <property type="entry name" value="Glutamine Phosphoribosylpyrophosphate, subunit 1, domain 1"/>
    <property type="match status" value="1"/>
</dbReference>
<dbReference type="Gene3D" id="2.30.120.10">
    <property type="match status" value="1"/>
</dbReference>
<feature type="transmembrane region" description="Helical" evidence="4">
    <location>
        <begin position="7"/>
        <end position="27"/>
    </location>
</feature>
<evidence type="ECO:0000313" key="6">
    <source>
        <dbReference type="Proteomes" id="UP000243065"/>
    </source>
</evidence>
<keyword evidence="4" id="KW-1133">Transmembrane helix</keyword>